<feature type="transmembrane region" description="Helical" evidence="2">
    <location>
        <begin position="259"/>
        <end position="281"/>
    </location>
</feature>
<dbReference type="PANTHER" id="PTHR36832">
    <property type="entry name" value="SLR1174 PROTEIN-RELATED"/>
    <property type="match status" value="1"/>
</dbReference>
<dbReference type="EMBL" id="BOSM01000004">
    <property type="protein sequence ID" value="GIP58842.1"/>
    <property type="molecule type" value="Genomic_DNA"/>
</dbReference>
<keyword evidence="4" id="KW-1185">Reference proteome</keyword>
<protein>
    <submittedName>
        <fullName evidence="3">Daunorubicin ABC transporter permease</fullName>
    </submittedName>
</protein>
<accession>A0ABQ4MSW3</accession>
<comment type="caution">
    <text evidence="3">The sequence shown here is derived from an EMBL/GenBank/DDBJ whole genome shotgun (WGS) entry which is preliminary data.</text>
</comment>
<keyword evidence="2" id="KW-0472">Membrane</keyword>
<feature type="region of interest" description="Disordered" evidence="1">
    <location>
        <begin position="1"/>
        <end position="24"/>
    </location>
</feature>
<evidence type="ECO:0000256" key="2">
    <source>
        <dbReference type="SAM" id="Phobius"/>
    </source>
</evidence>
<dbReference type="Proteomes" id="UP000681290">
    <property type="component" value="Unassembled WGS sequence"/>
</dbReference>
<evidence type="ECO:0000256" key="1">
    <source>
        <dbReference type="SAM" id="MobiDB-lite"/>
    </source>
</evidence>
<keyword evidence="2" id="KW-1133">Transmembrane helix</keyword>
<evidence type="ECO:0000313" key="3">
    <source>
        <dbReference type="EMBL" id="GIP58842.1"/>
    </source>
</evidence>
<dbReference type="Pfam" id="PF06182">
    <property type="entry name" value="ABC2_membrane_6"/>
    <property type="match status" value="1"/>
</dbReference>
<feature type="transmembrane region" description="Helical" evidence="2">
    <location>
        <begin position="50"/>
        <end position="70"/>
    </location>
</feature>
<gene>
    <name evidence="3" type="ORF">J15TS10_26560</name>
</gene>
<keyword evidence="2" id="KW-0812">Transmembrane</keyword>
<reference evidence="3 4" key="1">
    <citation type="submission" date="2021-03" db="EMBL/GenBank/DDBJ databases">
        <title>Antimicrobial resistance genes in bacteria isolated from Japanese honey, and their potential for conferring macrolide and lincosamide resistance in the American foulbrood pathogen Paenibacillus larvae.</title>
        <authorList>
            <person name="Okamoto M."/>
            <person name="Kumagai M."/>
            <person name="Kanamori H."/>
            <person name="Takamatsu D."/>
        </authorList>
    </citation>
    <scope>NUCLEOTIDE SEQUENCE [LARGE SCALE GENOMIC DNA]</scope>
    <source>
        <strain evidence="3 4">J15TS10</strain>
    </source>
</reference>
<sequence>MSKRPSSELTSPRPARPEGRKPRHSGKRLLLDAYLDFIRIRFLTMLAYRINYYTGILIYTLNIGVNYFTWKAIYGDGDSLGGFTAVQMTTYVAVSWMARAFYFNNLDREISSDIRDGSIAIQFIRPYNYVFAKMMQGLGEGMFRFLLFMIPGMAIAMLLFPVQLPTAPSAWAGFLVMLIFSFLINSQINVITGLSAFFIENNEGVMRMKRVLVDLFSGLIVPISLFPGWLSKVLEVLPFQAITYLPGSVFTGRVQGVGIWNVLGIQVFWFAALIIPMILLYRAARQRLFVQGG</sequence>
<proteinExistence type="predicted"/>
<feature type="transmembrane region" description="Helical" evidence="2">
    <location>
        <begin position="82"/>
        <end position="102"/>
    </location>
</feature>
<feature type="transmembrane region" description="Helical" evidence="2">
    <location>
        <begin position="170"/>
        <end position="199"/>
    </location>
</feature>
<name>A0ABQ4MSW3_9BACL</name>
<organism evidence="3 4">
    <name type="scientific">Paenibacillus woosongensis</name>
    <dbReference type="NCBI Taxonomy" id="307580"/>
    <lineage>
        <taxon>Bacteria</taxon>
        <taxon>Bacillati</taxon>
        <taxon>Bacillota</taxon>
        <taxon>Bacilli</taxon>
        <taxon>Bacillales</taxon>
        <taxon>Paenibacillaceae</taxon>
        <taxon>Paenibacillus</taxon>
    </lineage>
</organism>
<dbReference type="PANTHER" id="PTHR36832:SF1">
    <property type="entry name" value="SLR1174 PROTEIN"/>
    <property type="match status" value="1"/>
</dbReference>
<dbReference type="InterPro" id="IPR010390">
    <property type="entry name" value="ABC-2_transporter-like"/>
</dbReference>
<evidence type="ECO:0000313" key="4">
    <source>
        <dbReference type="Proteomes" id="UP000681290"/>
    </source>
</evidence>
<feature type="transmembrane region" description="Helical" evidence="2">
    <location>
        <begin position="211"/>
        <end position="230"/>
    </location>
</feature>
<feature type="transmembrane region" description="Helical" evidence="2">
    <location>
        <begin position="143"/>
        <end position="164"/>
    </location>
</feature>